<keyword evidence="1" id="KW-1133">Transmembrane helix</keyword>
<dbReference type="RefSeq" id="WP_133817918.1">
    <property type="nucleotide sequence ID" value="NZ_SNZH01000003.1"/>
</dbReference>
<protein>
    <recommendedName>
        <fullName evidence="4">Anti-sigma-K factor RskA</fullName>
    </recommendedName>
</protein>
<evidence type="ECO:0000313" key="3">
    <source>
        <dbReference type="Proteomes" id="UP000295293"/>
    </source>
</evidence>
<accession>A0A4R6Z5E3</accession>
<keyword evidence="1" id="KW-0812">Transmembrane</keyword>
<dbReference type="Proteomes" id="UP000295293">
    <property type="component" value="Unassembled WGS sequence"/>
</dbReference>
<name>A0A4R6Z5E3_9GAMM</name>
<comment type="caution">
    <text evidence="2">The sequence shown here is derived from an EMBL/GenBank/DDBJ whole genome shotgun (WGS) entry which is preliminary data.</text>
</comment>
<feature type="transmembrane region" description="Helical" evidence="1">
    <location>
        <begin position="86"/>
        <end position="108"/>
    </location>
</feature>
<keyword evidence="3" id="KW-1185">Reference proteome</keyword>
<keyword evidence="1" id="KW-0472">Membrane</keyword>
<sequence>MISALDNHLLRTYLDGEMDEAATEAFEVLMIERPELAELVDADTALRMALGSSDAALPAQGSAVFTTPVDTAAPSPKLGRTRRPHWFPLLAAASVLLAVGMGLGRLWVPQSTGLVPTTLFSVDRIRGSDREVRKLRVPVEGQIVLSVPVTTESSCISLVRVSQSGIVLEALASPDDYGFANFSVPATRLAPGNLEVSVACDGQVRASYTVELVH</sequence>
<dbReference type="AlphaFoldDB" id="A0A4R6Z5E3"/>
<evidence type="ECO:0000313" key="2">
    <source>
        <dbReference type="EMBL" id="TDR46789.1"/>
    </source>
</evidence>
<evidence type="ECO:0000256" key="1">
    <source>
        <dbReference type="SAM" id="Phobius"/>
    </source>
</evidence>
<gene>
    <name evidence="2" type="ORF">DFR29_103325</name>
</gene>
<dbReference type="EMBL" id="SNZH01000003">
    <property type="protein sequence ID" value="TDR46789.1"/>
    <property type="molecule type" value="Genomic_DNA"/>
</dbReference>
<proteinExistence type="predicted"/>
<evidence type="ECO:0008006" key="4">
    <source>
        <dbReference type="Google" id="ProtNLM"/>
    </source>
</evidence>
<reference evidence="2 3" key="1">
    <citation type="submission" date="2019-03" db="EMBL/GenBank/DDBJ databases">
        <title>Genomic Encyclopedia of Type Strains, Phase IV (KMG-IV): sequencing the most valuable type-strain genomes for metagenomic binning, comparative biology and taxonomic classification.</title>
        <authorList>
            <person name="Goeker M."/>
        </authorList>
    </citation>
    <scope>NUCLEOTIDE SEQUENCE [LARGE SCALE GENOMIC DNA]</scope>
    <source>
        <strain evidence="2 3">DSM 21667</strain>
    </source>
</reference>
<organism evidence="2 3">
    <name type="scientific">Tahibacter aquaticus</name>
    <dbReference type="NCBI Taxonomy" id="520092"/>
    <lineage>
        <taxon>Bacteria</taxon>
        <taxon>Pseudomonadati</taxon>
        <taxon>Pseudomonadota</taxon>
        <taxon>Gammaproteobacteria</taxon>
        <taxon>Lysobacterales</taxon>
        <taxon>Rhodanobacteraceae</taxon>
        <taxon>Tahibacter</taxon>
    </lineage>
</organism>